<comment type="caution">
    <text evidence="2">The sequence shown here is derived from an EMBL/GenBank/DDBJ whole genome shotgun (WGS) entry which is preliminary data.</text>
</comment>
<dbReference type="Proteomes" id="UP001224775">
    <property type="component" value="Unassembled WGS sequence"/>
</dbReference>
<feature type="region of interest" description="Disordered" evidence="1">
    <location>
        <begin position="42"/>
        <end position="74"/>
    </location>
</feature>
<feature type="compositionally biased region" description="Low complexity" evidence="1">
    <location>
        <begin position="1"/>
        <end position="10"/>
    </location>
</feature>
<feature type="compositionally biased region" description="Low complexity" evidence="1">
    <location>
        <begin position="58"/>
        <end position="70"/>
    </location>
</feature>
<sequence>MTESSSSSSSDAGSINNIDDDVYEPSEILVKHIGENDSEFAVCGSGEDGSSCEDAAIPTTTTSTNSYPPTMRQPSEALASMPSVERRRRRRQTNSILHDDYNIDNDFIPITSRQGWRGDTWIKYDTAILGLLLFLAIRLLSLRDKIMQDIRRTRQEALLNDRLFLPRYIRQIPLIASILLKNLMSGDILQQSKRLITNPLESPQILYELLISMWDILGDFLQQLQYFLRSLPILRTLFGADVIIIGDEFVSDAVPELEDKTNTDAHDQDEANAANGHDAIPTTKAGVNSNSVIREVRYDINDLPPAFENEQDYPPGWLMYHPKHGVRTREYLMEEERET</sequence>
<feature type="region of interest" description="Disordered" evidence="1">
    <location>
        <begin position="1"/>
        <end position="23"/>
    </location>
</feature>
<proteinExistence type="predicted"/>
<evidence type="ECO:0000313" key="2">
    <source>
        <dbReference type="EMBL" id="KAK1748707.1"/>
    </source>
</evidence>
<gene>
    <name evidence="2" type="ORF">QTG54_000646</name>
</gene>
<dbReference type="AlphaFoldDB" id="A0AAD9DIQ2"/>
<reference evidence="2" key="1">
    <citation type="submission" date="2023-06" db="EMBL/GenBank/DDBJ databases">
        <title>Survivors Of The Sea: Transcriptome response of Skeletonema marinoi to long-term dormancy.</title>
        <authorList>
            <person name="Pinder M.I.M."/>
            <person name="Kourtchenko O."/>
            <person name="Robertson E.K."/>
            <person name="Larsson T."/>
            <person name="Maumus F."/>
            <person name="Osuna-Cruz C.M."/>
            <person name="Vancaester E."/>
            <person name="Stenow R."/>
            <person name="Vandepoele K."/>
            <person name="Ploug H."/>
            <person name="Bruchert V."/>
            <person name="Godhe A."/>
            <person name="Topel M."/>
        </authorList>
    </citation>
    <scope>NUCLEOTIDE SEQUENCE</scope>
    <source>
        <strain evidence="2">R05AC</strain>
    </source>
</reference>
<organism evidence="2 3">
    <name type="scientific">Skeletonema marinoi</name>
    <dbReference type="NCBI Taxonomy" id="267567"/>
    <lineage>
        <taxon>Eukaryota</taxon>
        <taxon>Sar</taxon>
        <taxon>Stramenopiles</taxon>
        <taxon>Ochrophyta</taxon>
        <taxon>Bacillariophyta</taxon>
        <taxon>Coscinodiscophyceae</taxon>
        <taxon>Thalassiosirophycidae</taxon>
        <taxon>Thalassiosirales</taxon>
        <taxon>Skeletonemataceae</taxon>
        <taxon>Skeletonema</taxon>
        <taxon>Skeletonema marinoi-dohrnii complex</taxon>
    </lineage>
</organism>
<dbReference type="EMBL" id="JATAAI010000001">
    <property type="protein sequence ID" value="KAK1748707.1"/>
    <property type="molecule type" value="Genomic_DNA"/>
</dbReference>
<keyword evidence="3" id="KW-1185">Reference proteome</keyword>
<name>A0AAD9DIQ2_9STRA</name>
<evidence type="ECO:0000256" key="1">
    <source>
        <dbReference type="SAM" id="MobiDB-lite"/>
    </source>
</evidence>
<protein>
    <submittedName>
        <fullName evidence="2">Uncharacterized protein</fullName>
    </submittedName>
</protein>
<evidence type="ECO:0000313" key="3">
    <source>
        <dbReference type="Proteomes" id="UP001224775"/>
    </source>
</evidence>
<accession>A0AAD9DIQ2</accession>